<dbReference type="InterPro" id="IPR011041">
    <property type="entry name" value="Quinoprot_gluc/sorb_DH_b-prop"/>
</dbReference>
<name>A0ABT9JVR8_9PROT</name>
<dbReference type="Pfam" id="PF07995">
    <property type="entry name" value="GSDH"/>
    <property type="match status" value="1"/>
</dbReference>
<protein>
    <submittedName>
        <fullName evidence="2">PQQ-dependent sugar dehydrogenase</fullName>
    </submittedName>
</protein>
<evidence type="ECO:0000313" key="2">
    <source>
        <dbReference type="EMBL" id="MDP8568696.1"/>
    </source>
</evidence>
<evidence type="ECO:0000259" key="1">
    <source>
        <dbReference type="Pfam" id="PF07995"/>
    </source>
</evidence>
<accession>A0ABT9JVR8</accession>
<dbReference type="Proteomes" id="UP001225906">
    <property type="component" value="Unassembled WGS sequence"/>
</dbReference>
<comment type="caution">
    <text evidence="2">The sequence shown here is derived from an EMBL/GenBank/DDBJ whole genome shotgun (WGS) entry which is preliminary data.</text>
</comment>
<sequence length="431" mass="47869">MLMNISDDCFSIFYKGLQFFVGAGLLLGALHGQAIAQDNADETVPRLLLSGAAAEAGKEAQGKEPEPPRITSVFGTQALKVYQLPFEDQYPTGPFERLDKNGFLFISKCGEVYFARLNEKLELVKPGKPLAKFIPGNESSADESSSKQVVYCRELSGVKDSLLIGNTLYVAYTTWDDTNNGVRLAVSEFDVDVENSEVSFSREIYLSRPAIKEPILGHQVGGKLALGENERTLYLSIGDFSKPDRVQDKTTSLGKVIRINLQQLNAEVYATGFRSPSGGLYFDKETSELWLTDHGPRGGDEINLIKRGKNYGWPIVSYGTIYERDGMSGYYGNKFNNHDGHEKPLMTFVPSIGIGPLAKYPSTGRNDFWDNDLFVAGMGNTTLYRVRKEGTNLVYAEPLLQGFRIRALQIDAKGTFYLKTDHNQLLISDQE</sequence>
<dbReference type="InterPro" id="IPR011042">
    <property type="entry name" value="6-blade_b-propeller_TolB-like"/>
</dbReference>
<dbReference type="EMBL" id="JAVCAP010000031">
    <property type="protein sequence ID" value="MDP8568696.1"/>
    <property type="molecule type" value="Genomic_DNA"/>
</dbReference>
<gene>
    <name evidence="2" type="ORF">Q9291_12630</name>
</gene>
<keyword evidence="3" id="KW-1185">Reference proteome</keyword>
<dbReference type="PANTHER" id="PTHR19328:SF75">
    <property type="entry name" value="ALDOSE SUGAR DEHYDROGENASE YLII"/>
    <property type="match status" value="1"/>
</dbReference>
<dbReference type="SUPFAM" id="SSF50952">
    <property type="entry name" value="Soluble quinoprotein glucose dehydrogenase"/>
    <property type="match status" value="1"/>
</dbReference>
<dbReference type="PANTHER" id="PTHR19328">
    <property type="entry name" value="HEDGEHOG-INTERACTING PROTEIN"/>
    <property type="match status" value="1"/>
</dbReference>
<reference evidence="3" key="1">
    <citation type="journal article" date="2019" name="Int. J. Syst. Evol. Microbiol.">
        <title>The Global Catalogue of Microorganisms (GCM) 10K type strain sequencing project: providing services to taxonomists for standard genome sequencing and annotation.</title>
        <authorList>
            <consortium name="The Broad Institute Genomics Platform"/>
            <consortium name="The Broad Institute Genome Sequencing Center for Infectious Disease"/>
            <person name="Wu L."/>
            <person name="Ma J."/>
        </authorList>
    </citation>
    <scope>NUCLEOTIDE SEQUENCE [LARGE SCALE GENOMIC DNA]</scope>
    <source>
        <strain evidence="3">VKM B-3159</strain>
    </source>
</reference>
<feature type="domain" description="Glucose/Sorbosone dehydrogenase" evidence="1">
    <location>
        <begin position="150"/>
        <end position="423"/>
    </location>
</feature>
<proteinExistence type="predicted"/>
<organism evidence="2 3">
    <name type="scientific">Methylophilus aquaticus</name>
    <dbReference type="NCBI Taxonomy" id="1971610"/>
    <lineage>
        <taxon>Bacteria</taxon>
        <taxon>Pseudomonadati</taxon>
        <taxon>Pseudomonadota</taxon>
        <taxon>Betaproteobacteria</taxon>
        <taxon>Nitrosomonadales</taxon>
        <taxon>Methylophilaceae</taxon>
        <taxon>Methylophilus</taxon>
    </lineage>
</organism>
<dbReference type="RefSeq" id="WP_306390439.1">
    <property type="nucleotide sequence ID" value="NZ_JAVCAP010000031.1"/>
</dbReference>
<dbReference type="InterPro" id="IPR012938">
    <property type="entry name" value="Glc/Sorbosone_DH"/>
</dbReference>
<evidence type="ECO:0000313" key="3">
    <source>
        <dbReference type="Proteomes" id="UP001225906"/>
    </source>
</evidence>
<dbReference type="Gene3D" id="2.120.10.30">
    <property type="entry name" value="TolB, C-terminal domain"/>
    <property type="match status" value="1"/>
</dbReference>